<accession>A0A5C6AKJ3</accession>
<protein>
    <submittedName>
        <fullName evidence="4">Planctomycete cytochrome C</fullName>
    </submittedName>
</protein>
<dbReference type="Gene3D" id="2.60.120.200">
    <property type="match status" value="1"/>
</dbReference>
<dbReference type="SUPFAM" id="SSF49899">
    <property type="entry name" value="Concanavalin A-like lectins/glucanases"/>
    <property type="match status" value="1"/>
</dbReference>
<evidence type="ECO:0000313" key="4">
    <source>
        <dbReference type="EMBL" id="TWU00553.1"/>
    </source>
</evidence>
<gene>
    <name evidence="4" type="ORF">Pla108_15050</name>
</gene>
<feature type="domain" description="DUF1549" evidence="1">
    <location>
        <begin position="158"/>
        <end position="363"/>
    </location>
</feature>
<sequence>MKRLHTGLTRTPRSGSRLGEGIRSVVRLAFIAIAVEAAAADSVRDFAHKVQPILSNKCFHCHGPDEAIRPTELRLDTEEGVRDAFAGGDLQASEAWRRILSDDPYEVMPPPEAHKPFSDAERETIRAWAEAGADWSPHWAFARPVKVTPPAEAGMNAIDAFVRHRLARAGLTPAPRASKENLLRRVTLDLHGLPPTLEELDAFLADDAPGAWNRVIDRLLASPRYGERMAVAWLDGARYADTNGYQNDFKRTMWPWRDWVIDAFNANQRFDQFAIEQLAGDLLPDPTHEQRLATAFNRNNRTVTEAGSIPEEWLVENVVDRVETTSAVFLGLTMGCARCHDHKFDPITQKEFFEFFAFFSSVDEMGVYNETRGNVGPSIECPSESERTEFKRLDAWIDDLSGRLEEMRSQVESDAAAWYANTTPPETPPAVSAVRLDRDTYAGVANGEWVVEPGPQSKPPKLDDSFLGATASFDGSQWLEYEGLFEPERDRPMTVLAWVQRRGGGAVLSKMHDANDYRGIDWLFGEDGKLMVHLIGRWPDDAVKVVTKESLPAGRWTPVTVSYDGSGKAAGVTICFGLDKQEFDIDKDCLTGSLQTDQPFRVGRRSSGGGFQGSVARLRIFHRALSDEEIRARISRDLLTSPYAGGQVSGRPDTSRGGVGPEQLAQYVALAPDGPACHYAAANQELEAARREMQAFRDGVPTCMVMQELPEPRPTFVLKRGEYDKPDKDQPVSPATPRFLHSLPTRRRDRLALAEWIVSRDNPLTARVIVNRMWGRFFGIGIVKSEENFGVQSDTPTHPDLLDWLAVEFMDSGWDLQHVIRLILTSETYRQASAAAPEAYANDPENRLLARGPRRRLPAEFVRDNALAVSNLLSPRIGGPSVFPYQPEGLWEELAGGASQGAYPASVGEDLYRRSLYTYRKRTVPHPTMATFDAPSFEICTVKRSTTNTPLQALALLNDVTYVEAARKLGERMLREGGDADTSRLHFGFRLATSRAPSAEEIQLLTTALDKYRQRAEADPAAATQRLAIGAAPTETSLPPTELAAYMSLGSLLLNLDETITVE</sequence>
<dbReference type="Pfam" id="PF07583">
    <property type="entry name" value="PSCyt2"/>
    <property type="match status" value="1"/>
</dbReference>
<dbReference type="SUPFAM" id="SSF46626">
    <property type="entry name" value="Cytochrome c"/>
    <property type="match status" value="1"/>
</dbReference>
<dbReference type="Pfam" id="PF07635">
    <property type="entry name" value="PSCyt1"/>
    <property type="match status" value="1"/>
</dbReference>
<dbReference type="InterPro" id="IPR013320">
    <property type="entry name" value="ConA-like_dom_sf"/>
</dbReference>
<evidence type="ECO:0000259" key="2">
    <source>
        <dbReference type="Pfam" id="PF07587"/>
    </source>
</evidence>
<dbReference type="EMBL" id="SJPR01000001">
    <property type="protein sequence ID" value="TWU00553.1"/>
    <property type="molecule type" value="Genomic_DNA"/>
</dbReference>
<dbReference type="OrthoDB" id="127107at2"/>
<dbReference type="GO" id="GO:0020037">
    <property type="term" value="F:heme binding"/>
    <property type="evidence" value="ECO:0007669"/>
    <property type="project" value="InterPro"/>
</dbReference>
<dbReference type="InterPro" id="IPR011429">
    <property type="entry name" value="Cyt_c_Planctomycete-type"/>
</dbReference>
<dbReference type="Pfam" id="PF13385">
    <property type="entry name" value="Laminin_G_3"/>
    <property type="match status" value="1"/>
</dbReference>
<reference evidence="4 5" key="1">
    <citation type="submission" date="2019-02" db="EMBL/GenBank/DDBJ databases">
        <title>Deep-cultivation of Planctomycetes and their phenomic and genomic characterization uncovers novel biology.</title>
        <authorList>
            <person name="Wiegand S."/>
            <person name="Jogler M."/>
            <person name="Boedeker C."/>
            <person name="Pinto D."/>
            <person name="Vollmers J."/>
            <person name="Rivas-Marin E."/>
            <person name="Kohn T."/>
            <person name="Peeters S.H."/>
            <person name="Heuer A."/>
            <person name="Rast P."/>
            <person name="Oberbeckmann S."/>
            <person name="Bunk B."/>
            <person name="Jeske O."/>
            <person name="Meyerdierks A."/>
            <person name="Storesund J.E."/>
            <person name="Kallscheuer N."/>
            <person name="Luecker S."/>
            <person name="Lage O.M."/>
            <person name="Pohl T."/>
            <person name="Merkel B.J."/>
            <person name="Hornburger P."/>
            <person name="Mueller R.-W."/>
            <person name="Bruemmer F."/>
            <person name="Labrenz M."/>
            <person name="Spormann A.M."/>
            <person name="Op Den Camp H."/>
            <person name="Overmann J."/>
            <person name="Amann R."/>
            <person name="Jetten M.S.M."/>
            <person name="Mascher T."/>
            <person name="Medema M.H."/>
            <person name="Devos D.P."/>
            <person name="Kaster A.-K."/>
            <person name="Ovreas L."/>
            <person name="Rohde M."/>
            <person name="Galperin M.Y."/>
            <person name="Jogler C."/>
        </authorList>
    </citation>
    <scope>NUCLEOTIDE SEQUENCE [LARGE SCALE GENOMIC DNA]</scope>
    <source>
        <strain evidence="4 5">Pla108</strain>
    </source>
</reference>
<organism evidence="4 5">
    <name type="scientific">Botrimarina colliarenosi</name>
    <dbReference type="NCBI Taxonomy" id="2528001"/>
    <lineage>
        <taxon>Bacteria</taxon>
        <taxon>Pseudomonadati</taxon>
        <taxon>Planctomycetota</taxon>
        <taxon>Planctomycetia</taxon>
        <taxon>Pirellulales</taxon>
        <taxon>Lacipirellulaceae</taxon>
        <taxon>Botrimarina</taxon>
    </lineage>
</organism>
<name>A0A5C6AKJ3_9BACT</name>
<feature type="domain" description="DUF1553" evidence="2">
    <location>
        <begin position="749"/>
        <end position="1007"/>
    </location>
</feature>
<proteinExistence type="predicted"/>
<dbReference type="InterPro" id="IPR022655">
    <property type="entry name" value="DUF1553"/>
</dbReference>
<dbReference type="PANTHER" id="PTHR35889">
    <property type="entry name" value="CYCLOINULO-OLIGOSACCHARIDE FRUCTANOTRANSFERASE-RELATED"/>
    <property type="match status" value="1"/>
</dbReference>
<evidence type="ECO:0000313" key="5">
    <source>
        <dbReference type="Proteomes" id="UP000317421"/>
    </source>
</evidence>
<dbReference type="InterPro" id="IPR036909">
    <property type="entry name" value="Cyt_c-like_dom_sf"/>
</dbReference>
<keyword evidence="5" id="KW-1185">Reference proteome</keyword>
<evidence type="ECO:0000259" key="1">
    <source>
        <dbReference type="Pfam" id="PF07583"/>
    </source>
</evidence>
<dbReference type="InterPro" id="IPR011444">
    <property type="entry name" value="DUF1549"/>
</dbReference>
<dbReference type="Proteomes" id="UP000317421">
    <property type="component" value="Unassembled WGS sequence"/>
</dbReference>
<dbReference type="AlphaFoldDB" id="A0A5C6AKJ3"/>
<dbReference type="Pfam" id="PF07587">
    <property type="entry name" value="PSD1"/>
    <property type="match status" value="1"/>
</dbReference>
<dbReference type="GO" id="GO:0009055">
    <property type="term" value="F:electron transfer activity"/>
    <property type="evidence" value="ECO:0007669"/>
    <property type="project" value="InterPro"/>
</dbReference>
<feature type="domain" description="Cytochrome C Planctomycete-type" evidence="3">
    <location>
        <begin position="58"/>
        <end position="112"/>
    </location>
</feature>
<dbReference type="PANTHER" id="PTHR35889:SF3">
    <property type="entry name" value="F-BOX DOMAIN-CONTAINING PROTEIN"/>
    <property type="match status" value="1"/>
</dbReference>
<comment type="caution">
    <text evidence="4">The sequence shown here is derived from an EMBL/GenBank/DDBJ whole genome shotgun (WGS) entry which is preliminary data.</text>
</comment>
<evidence type="ECO:0000259" key="3">
    <source>
        <dbReference type="Pfam" id="PF07635"/>
    </source>
</evidence>